<dbReference type="Pfam" id="PF19290">
    <property type="entry name" value="PmbA_TldD_2nd"/>
    <property type="match status" value="1"/>
</dbReference>
<comment type="similarity">
    <text evidence="1">Belongs to the peptidase U62 family.</text>
</comment>
<dbReference type="Pfam" id="PF01523">
    <property type="entry name" value="PmbA_TldD_1st"/>
    <property type="match status" value="1"/>
</dbReference>
<evidence type="ECO:0000313" key="9">
    <source>
        <dbReference type="Proteomes" id="UP000823597"/>
    </source>
</evidence>
<evidence type="ECO:0000259" key="6">
    <source>
        <dbReference type="Pfam" id="PF19289"/>
    </source>
</evidence>
<sequence>MDDRTTYLEHFKVTEDNLKELTALALSKGGDFADLYFEHTIYNEISMRDGEVNSGGSHIDYGMGIRVLKGEKTGYAYTESTEWEDMRRAAMNAAMIADSPSGTDPGYAFSDGLLKDRTPGKHYWSVASLEKFGARQRLPLLKRLGDRISESDERVIKVLAKIADSFSTIMMYNSLGQLTFDSRPLTSVTASAIFQDKSGNTETNSASRSFRMGFDLLSASLIDEVADDTVKGIDERFSAIRPKGGEMPVVMGSGGSGILLHEAIGHAFEADFIRKKQSIFSEQFGKMICNPAINVVDDGTLAYNRGSVNVDDEGVPGQKTYMVRSGRLESFLHDRISAAHFKTAPTGNGRRESFRFPPIPRMRSTYMENSGCNPEDIIAEVRHGIYVDDFSNGQVKIGEGDFTFYVKSGKLIENGKLTAPIKDINIIGNGPKALSDIVAVGNDLKIDNGAWVCGKDQSCVVTCGIPTVLVKSLTVGGNA</sequence>
<organism evidence="8 9">
    <name type="scientific">Candidatus Merdivivens pullistercoris</name>
    <dbReference type="NCBI Taxonomy" id="2840873"/>
    <lineage>
        <taxon>Bacteria</taxon>
        <taxon>Pseudomonadati</taxon>
        <taxon>Bacteroidota</taxon>
        <taxon>Bacteroidia</taxon>
        <taxon>Bacteroidales</taxon>
        <taxon>Muribaculaceae</taxon>
        <taxon>Muribaculaceae incertae sedis</taxon>
        <taxon>Candidatus Merdivivens</taxon>
    </lineage>
</organism>
<dbReference type="Gene3D" id="3.30.2290.10">
    <property type="entry name" value="PmbA/TldD superfamily"/>
    <property type="match status" value="1"/>
</dbReference>
<name>A0A9D9I3C8_9BACT</name>
<dbReference type="PIRSF" id="PIRSF004919">
    <property type="entry name" value="TldD"/>
    <property type="match status" value="1"/>
</dbReference>
<protein>
    <submittedName>
        <fullName evidence="8">TldD/PmbA family protein</fullName>
    </submittedName>
</protein>
<feature type="domain" description="Metalloprotease TldD/E C-terminal" evidence="6">
    <location>
        <begin position="245"/>
        <end position="477"/>
    </location>
</feature>
<comment type="caution">
    <text evidence="8">The sequence shown here is derived from an EMBL/GenBank/DDBJ whole genome shotgun (WGS) entry which is preliminary data.</text>
</comment>
<dbReference type="InterPro" id="IPR025502">
    <property type="entry name" value="TldD"/>
</dbReference>
<feature type="domain" description="Metalloprotease TldD/E central" evidence="7">
    <location>
        <begin position="136"/>
        <end position="229"/>
    </location>
</feature>
<dbReference type="InterPro" id="IPR045569">
    <property type="entry name" value="Metalloprtase-TldD/E_C"/>
</dbReference>
<keyword evidence="4" id="KW-0482">Metalloprotease</keyword>
<dbReference type="EMBL" id="JADIME010000029">
    <property type="protein sequence ID" value="MBO8464875.1"/>
    <property type="molecule type" value="Genomic_DNA"/>
</dbReference>
<dbReference type="InterPro" id="IPR035068">
    <property type="entry name" value="TldD/PmbA_N"/>
</dbReference>
<evidence type="ECO:0000259" key="5">
    <source>
        <dbReference type="Pfam" id="PF01523"/>
    </source>
</evidence>
<proteinExistence type="inferred from homology"/>
<dbReference type="AlphaFoldDB" id="A0A9D9I3C8"/>
<dbReference type="InterPro" id="IPR051463">
    <property type="entry name" value="Peptidase_U62_metallo"/>
</dbReference>
<dbReference type="SUPFAM" id="SSF111283">
    <property type="entry name" value="Putative modulator of DNA gyrase, PmbA/TldD"/>
    <property type="match status" value="1"/>
</dbReference>
<dbReference type="PANTHER" id="PTHR30624">
    <property type="entry name" value="UNCHARACTERIZED PROTEIN TLDD AND PMBA"/>
    <property type="match status" value="1"/>
</dbReference>
<evidence type="ECO:0000313" key="8">
    <source>
        <dbReference type="EMBL" id="MBO8464875.1"/>
    </source>
</evidence>
<dbReference type="GO" id="GO:0008237">
    <property type="term" value="F:metallopeptidase activity"/>
    <property type="evidence" value="ECO:0007669"/>
    <property type="project" value="UniProtKB-KW"/>
</dbReference>
<dbReference type="InterPro" id="IPR036059">
    <property type="entry name" value="TldD/PmbA_sf"/>
</dbReference>
<gene>
    <name evidence="8" type="ORF">IAB93_02615</name>
</gene>
<evidence type="ECO:0000256" key="4">
    <source>
        <dbReference type="ARBA" id="ARBA00023049"/>
    </source>
</evidence>
<dbReference type="GO" id="GO:0006508">
    <property type="term" value="P:proteolysis"/>
    <property type="evidence" value="ECO:0007669"/>
    <property type="project" value="UniProtKB-KW"/>
</dbReference>
<dbReference type="Pfam" id="PF19289">
    <property type="entry name" value="PmbA_TldD_3rd"/>
    <property type="match status" value="1"/>
</dbReference>
<dbReference type="InterPro" id="IPR045570">
    <property type="entry name" value="Metalloprtase-TldD/E_cen_dom"/>
</dbReference>
<dbReference type="PANTHER" id="PTHR30624:SF4">
    <property type="entry name" value="METALLOPROTEASE TLDD"/>
    <property type="match status" value="1"/>
</dbReference>
<dbReference type="InterPro" id="IPR002510">
    <property type="entry name" value="Metalloprtase-TldD/E_N"/>
</dbReference>
<accession>A0A9D9I3C8</accession>
<evidence type="ECO:0000259" key="7">
    <source>
        <dbReference type="Pfam" id="PF19290"/>
    </source>
</evidence>
<keyword evidence="3" id="KW-0378">Hydrolase</keyword>
<dbReference type="Proteomes" id="UP000823597">
    <property type="component" value="Unassembled WGS sequence"/>
</dbReference>
<evidence type="ECO:0000256" key="3">
    <source>
        <dbReference type="ARBA" id="ARBA00022801"/>
    </source>
</evidence>
<evidence type="ECO:0000256" key="1">
    <source>
        <dbReference type="ARBA" id="ARBA00005836"/>
    </source>
</evidence>
<keyword evidence="2" id="KW-0645">Protease</keyword>
<reference evidence="8" key="1">
    <citation type="submission" date="2020-10" db="EMBL/GenBank/DDBJ databases">
        <authorList>
            <person name="Gilroy R."/>
        </authorList>
    </citation>
    <scope>NUCLEOTIDE SEQUENCE</scope>
    <source>
        <strain evidence="8">10037</strain>
    </source>
</reference>
<reference evidence="8" key="2">
    <citation type="journal article" date="2021" name="PeerJ">
        <title>Extensive microbial diversity within the chicken gut microbiome revealed by metagenomics and culture.</title>
        <authorList>
            <person name="Gilroy R."/>
            <person name="Ravi A."/>
            <person name="Getino M."/>
            <person name="Pursley I."/>
            <person name="Horton D.L."/>
            <person name="Alikhan N.F."/>
            <person name="Baker D."/>
            <person name="Gharbi K."/>
            <person name="Hall N."/>
            <person name="Watson M."/>
            <person name="Adriaenssens E.M."/>
            <person name="Foster-Nyarko E."/>
            <person name="Jarju S."/>
            <person name="Secka A."/>
            <person name="Antonio M."/>
            <person name="Oren A."/>
            <person name="Chaudhuri R.R."/>
            <person name="La Ragione R."/>
            <person name="Hildebrand F."/>
            <person name="Pallen M.J."/>
        </authorList>
    </citation>
    <scope>NUCLEOTIDE SEQUENCE</scope>
    <source>
        <strain evidence="8">10037</strain>
    </source>
</reference>
<dbReference type="GO" id="GO:0005829">
    <property type="term" value="C:cytosol"/>
    <property type="evidence" value="ECO:0007669"/>
    <property type="project" value="TreeGrafter"/>
</dbReference>
<evidence type="ECO:0000256" key="2">
    <source>
        <dbReference type="ARBA" id="ARBA00022670"/>
    </source>
</evidence>
<feature type="domain" description="Metalloprotease TldD/E N-terminal" evidence="5">
    <location>
        <begin position="33"/>
        <end position="97"/>
    </location>
</feature>